<organism evidence="1 2">
    <name type="scientific">Rangifer tarandus platyrhynchus</name>
    <name type="common">Svalbard reindeer</name>
    <dbReference type="NCBI Taxonomy" id="3082113"/>
    <lineage>
        <taxon>Eukaryota</taxon>
        <taxon>Metazoa</taxon>
        <taxon>Chordata</taxon>
        <taxon>Craniata</taxon>
        <taxon>Vertebrata</taxon>
        <taxon>Euteleostomi</taxon>
        <taxon>Mammalia</taxon>
        <taxon>Eutheria</taxon>
        <taxon>Laurasiatheria</taxon>
        <taxon>Artiodactyla</taxon>
        <taxon>Ruminantia</taxon>
        <taxon>Pecora</taxon>
        <taxon>Cervidae</taxon>
        <taxon>Odocoileinae</taxon>
        <taxon>Rangifer</taxon>
    </lineage>
</organism>
<dbReference type="Proteomes" id="UP001162501">
    <property type="component" value="Chromosome 2"/>
</dbReference>
<evidence type="ECO:0000313" key="1">
    <source>
        <dbReference type="EMBL" id="CAM9914602.1"/>
    </source>
</evidence>
<reference evidence="1" key="2">
    <citation type="submission" date="2025-03" db="EMBL/GenBank/DDBJ databases">
        <authorList>
            <consortium name="ELIXIR-Norway"/>
            <consortium name="Elixir Norway"/>
        </authorList>
    </citation>
    <scope>NUCLEOTIDE SEQUENCE</scope>
</reference>
<sequence>MTMLAALSILFSPLGRSYPKPYSSRRRPPSPHVYSEQDSEKIGRVPLQPRDRTARAEHPECAPDLRAQARDNLGRARQLPLGPAPGKSHPSRASSLHDPHLYLAGRRHHLGPSMAVDGNNVQEHPHHRNHTCLQSRTFYLRHHASRRQRYVHHVTRGPARRQEMTSRERRGEVGYALTAPFRLY</sequence>
<evidence type="ECO:0000313" key="2">
    <source>
        <dbReference type="Proteomes" id="UP001162501"/>
    </source>
</evidence>
<proteinExistence type="predicted"/>
<gene>
    <name evidence="1" type="ORF">MRATA1EN22A_LOCUS9289</name>
</gene>
<accession>A0AC59YSA2</accession>
<reference evidence="1" key="1">
    <citation type="submission" date="2023-05" db="EMBL/GenBank/DDBJ databases">
        <authorList>
            <consortium name="ELIXIR-Norway"/>
        </authorList>
    </citation>
    <scope>NUCLEOTIDE SEQUENCE</scope>
</reference>
<dbReference type="EMBL" id="OX596086">
    <property type="protein sequence ID" value="CAM9914602.1"/>
    <property type="molecule type" value="Genomic_DNA"/>
</dbReference>
<protein>
    <submittedName>
        <fullName evidence="1">Uncharacterized protein</fullName>
    </submittedName>
</protein>
<name>A0AC59YSA2_RANTA</name>